<gene>
    <name evidence="2" type="ORF">Tci_428340</name>
</gene>
<dbReference type="EMBL" id="BKCJ010189274">
    <property type="protein sequence ID" value="GEY56366.1"/>
    <property type="molecule type" value="Genomic_DNA"/>
</dbReference>
<evidence type="ECO:0000256" key="1">
    <source>
        <dbReference type="SAM" id="MobiDB-lite"/>
    </source>
</evidence>
<sequence>MLKGFDREDLDALWRLVKEKFSTTIPMVDKEKALWKADSDTSPKKKPIQATKGTRLKSKAKVAKPNKMKKSTKKTKLKGLAVLSKVALTEAEQIKLVTKRSKKDFHVSHASGSARDAGFLWERVGRGRRSNGNGREVERSGEEGRVKLAGKSGCVQCWFKCGGKTGVSLGRLHNWSLVLVEDVHC</sequence>
<reference evidence="2" key="1">
    <citation type="journal article" date="2019" name="Sci. Rep.">
        <title>Draft genome of Tanacetum cinerariifolium, the natural source of mosquito coil.</title>
        <authorList>
            <person name="Yamashiro T."/>
            <person name="Shiraishi A."/>
            <person name="Satake H."/>
            <person name="Nakayama K."/>
        </authorList>
    </citation>
    <scope>NUCLEOTIDE SEQUENCE</scope>
</reference>
<evidence type="ECO:0000313" key="2">
    <source>
        <dbReference type="EMBL" id="GEY56366.1"/>
    </source>
</evidence>
<proteinExistence type="predicted"/>
<protein>
    <submittedName>
        <fullName evidence="2">Uncharacterized protein</fullName>
    </submittedName>
</protein>
<name>A0A699HMZ4_TANCI</name>
<organism evidence="2">
    <name type="scientific">Tanacetum cinerariifolium</name>
    <name type="common">Dalmatian daisy</name>
    <name type="synonym">Chrysanthemum cinerariifolium</name>
    <dbReference type="NCBI Taxonomy" id="118510"/>
    <lineage>
        <taxon>Eukaryota</taxon>
        <taxon>Viridiplantae</taxon>
        <taxon>Streptophyta</taxon>
        <taxon>Embryophyta</taxon>
        <taxon>Tracheophyta</taxon>
        <taxon>Spermatophyta</taxon>
        <taxon>Magnoliopsida</taxon>
        <taxon>eudicotyledons</taxon>
        <taxon>Gunneridae</taxon>
        <taxon>Pentapetalae</taxon>
        <taxon>asterids</taxon>
        <taxon>campanulids</taxon>
        <taxon>Asterales</taxon>
        <taxon>Asteraceae</taxon>
        <taxon>Asteroideae</taxon>
        <taxon>Anthemideae</taxon>
        <taxon>Anthemidinae</taxon>
        <taxon>Tanacetum</taxon>
    </lineage>
</organism>
<feature type="region of interest" description="Disordered" evidence="1">
    <location>
        <begin position="36"/>
        <end position="58"/>
    </location>
</feature>
<dbReference type="AlphaFoldDB" id="A0A699HMZ4"/>
<comment type="caution">
    <text evidence="2">The sequence shown here is derived from an EMBL/GenBank/DDBJ whole genome shotgun (WGS) entry which is preliminary data.</text>
</comment>
<accession>A0A699HMZ4</accession>